<dbReference type="AlphaFoldDB" id="A0A0A9GSN1"/>
<evidence type="ECO:0000313" key="2">
    <source>
        <dbReference type="EMBL" id="JAE26499.1"/>
    </source>
</evidence>
<feature type="transmembrane region" description="Helical" evidence="1">
    <location>
        <begin position="20"/>
        <end position="37"/>
    </location>
</feature>
<keyword evidence="1" id="KW-0812">Transmembrane</keyword>
<sequence length="59" mass="6668">MYHSRRSSSSLCDPPLLELYVLLVDGAFSAALFIGGLHPSTLLRRREDVLLLELPCRRI</sequence>
<keyword evidence="1" id="KW-0472">Membrane</keyword>
<accession>A0A0A9GSN1</accession>
<name>A0A0A9GSN1_ARUDO</name>
<organism evidence="2">
    <name type="scientific">Arundo donax</name>
    <name type="common">Giant reed</name>
    <name type="synonym">Donax arundinaceus</name>
    <dbReference type="NCBI Taxonomy" id="35708"/>
    <lineage>
        <taxon>Eukaryota</taxon>
        <taxon>Viridiplantae</taxon>
        <taxon>Streptophyta</taxon>
        <taxon>Embryophyta</taxon>
        <taxon>Tracheophyta</taxon>
        <taxon>Spermatophyta</taxon>
        <taxon>Magnoliopsida</taxon>
        <taxon>Liliopsida</taxon>
        <taxon>Poales</taxon>
        <taxon>Poaceae</taxon>
        <taxon>PACMAD clade</taxon>
        <taxon>Arundinoideae</taxon>
        <taxon>Arundineae</taxon>
        <taxon>Arundo</taxon>
    </lineage>
</organism>
<reference evidence="2" key="1">
    <citation type="submission" date="2014-09" db="EMBL/GenBank/DDBJ databases">
        <authorList>
            <person name="Magalhaes I.L.F."/>
            <person name="Oliveira U."/>
            <person name="Santos F.R."/>
            <person name="Vidigal T.H.D.A."/>
            <person name="Brescovit A.D."/>
            <person name="Santos A.J."/>
        </authorList>
    </citation>
    <scope>NUCLEOTIDE SEQUENCE</scope>
    <source>
        <tissue evidence="2">Shoot tissue taken approximately 20 cm above the soil surface</tissue>
    </source>
</reference>
<reference evidence="2" key="2">
    <citation type="journal article" date="2015" name="Data Brief">
        <title>Shoot transcriptome of the giant reed, Arundo donax.</title>
        <authorList>
            <person name="Barrero R.A."/>
            <person name="Guerrero F.D."/>
            <person name="Moolhuijzen P."/>
            <person name="Goolsby J.A."/>
            <person name="Tidwell J."/>
            <person name="Bellgard S.E."/>
            <person name="Bellgard M.I."/>
        </authorList>
    </citation>
    <scope>NUCLEOTIDE SEQUENCE</scope>
    <source>
        <tissue evidence="2">Shoot tissue taken approximately 20 cm above the soil surface</tissue>
    </source>
</reference>
<evidence type="ECO:0000256" key="1">
    <source>
        <dbReference type="SAM" id="Phobius"/>
    </source>
</evidence>
<protein>
    <submittedName>
        <fullName evidence="2">Uncharacterized protein</fullName>
    </submittedName>
</protein>
<proteinExistence type="predicted"/>
<dbReference type="EMBL" id="GBRH01171397">
    <property type="protein sequence ID" value="JAE26499.1"/>
    <property type="molecule type" value="Transcribed_RNA"/>
</dbReference>
<keyword evidence="1" id="KW-1133">Transmembrane helix</keyword>